<name>A0ABQ3UES1_STRHY</name>
<accession>A0ABQ3UES1</accession>
<dbReference type="Pfam" id="PF04324">
    <property type="entry name" value="Fer2_BFD"/>
    <property type="match status" value="1"/>
</dbReference>
<sequence>MTTPDGEPLVCVCAKVTEKAVLVAKAAGAGDIPALRAATRANTGCGDCLPDLEELLE</sequence>
<feature type="domain" description="BFD-like [2Fe-2S]-binding" evidence="1">
    <location>
        <begin position="9"/>
        <end position="57"/>
    </location>
</feature>
<keyword evidence="3" id="KW-1185">Reference proteome</keyword>
<dbReference type="Proteomes" id="UP001054854">
    <property type="component" value="Unassembled WGS sequence"/>
</dbReference>
<dbReference type="Gene3D" id="1.10.10.1100">
    <property type="entry name" value="BFD-like [2Fe-2S]-binding domain"/>
    <property type="match status" value="1"/>
</dbReference>
<comment type="caution">
    <text evidence="2">The sequence shown here is derived from an EMBL/GenBank/DDBJ whole genome shotgun (WGS) entry which is preliminary data.</text>
</comment>
<evidence type="ECO:0000313" key="3">
    <source>
        <dbReference type="Proteomes" id="UP001054854"/>
    </source>
</evidence>
<dbReference type="EMBL" id="BNEK01000005">
    <property type="protein sequence ID" value="GHJ33653.1"/>
    <property type="molecule type" value="Genomic_DNA"/>
</dbReference>
<proteinExistence type="predicted"/>
<dbReference type="RefSeq" id="WP_078962150.1">
    <property type="nucleotide sequence ID" value="NZ_BBON01000085.1"/>
</dbReference>
<protein>
    <recommendedName>
        <fullName evidence="1">BFD-like [2Fe-2S]-binding domain-containing protein</fullName>
    </recommendedName>
</protein>
<organism evidence="2 3">
    <name type="scientific">Streptomyces hygroscopicus</name>
    <dbReference type="NCBI Taxonomy" id="1912"/>
    <lineage>
        <taxon>Bacteria</taxon>
        <taxon>Bacillati</taxon>
        <taxon>Actinomycetota</taxon>
        <taxon>Actinomycetes</taxon>
        <taxon>Kitasatosporales</taxon>
        <taxon>Streptomycetaceae</taxon>
        <taxon>Streptomyces</taxon>
        <taxon>Streptomyces violaceusniger group</taxon>
    </lineage>
</organism>
<reference evidence="2" key="1">
    <citation type="submission" date="2024-05" db="EMBL/GenBank/DDBJ databases">
        <title>Whole genome shotgun sequence of Streptomyces hygroscopicus NBRC 113678.</title>
        <authorList>
            <person name="Komaki H."/>
            <person name="Tamura T."/>
        </authorList>
    </citation>
    <scope>NUCLEOTIDE SEQUENCE</scope>
    <source>
        <strain evidence="2">N11-34</strain>
    </source>
</reference>
<evidence type="ECO:0000259" key="1">
    <source>
        <dbReference type="Pfam" id="PF04324"/>
    </source>
</evidence>
<dbReference type="InterPro" id="IPR007419">
    <property type="entry name" value="BFD-like_2Fe2S-bd_dom"/>
</dbReference>
<dbReference type="InterPro" id="IPR041854">
    <property type="entry name" value="BFD-like_2Fe2S-bd_dom_sf"/>
</dbReference>
<gene>
    <name evidence="2" type="ORF">TPA0910_80860</name>
</gene>
<evidence type="ECO:0000313" key="2">
    <source>
        <dbReference type="EMBL" id="GHJ33653.1"/>
    </source>
</evidence>
<dbReference type="GeneID" id="89487441"/>